<dbReference type="Proteomes" id="UP000068832">
    <property type="component" value="Chromosome"/>
</dbReference>
<dbReference type="EMBL" id="CP012175">
    <property type="protein sequence ID" value="AKV80007.1"/>
    <property type="molecule type" value="Genomic_DNA"/>
</dbReference>
<evidence type="ECO:0000313" key="12">
    <source>
        <dbReference type="EMBL" id="AKV82252.1"/>
    </source>
</evidence>
<keyword evidence="3 6" id="KW-0694">RNA-binding</keyword>
<organism evidence="7 13">
    <name type="scientific">Metallosphaera sedula</name>
    <dbReference type="NCBI Taxonomy" id="43687"/>
    <lineage>
        <taxon>Archaea</taxon>
        <taxon>Thermoproteota</taxon>
        <taxon>Thermoprotei</taxon>
        <taxon>Sulfolobales</taxon>
        <taxon>Sulfolobaceae</taxon>
        <taxon>Metallosphaera</taxon>
    </lineage>
</organism>
<dbReference type="GO" id="GO:1990904">
    <property type="term" value="C:ribonucleoprotein complex"/>
    <property type="evidence" value="ECO:0007669"/>
    <property type="project" value="UniProtKB-KW"/>
</dbReference>
<evidence type="ECO:0000256" key="4">
    <source>
        <dbReference type="ARBA" id="ARBA00022980"/>
    </source>
</evidence>
<evidence type="ECO:0000313" key="14">
    <source>
        <dbReference type="Proteomes" id="UP000056255"/>
    </source>
</evidence>
<reference evidence="7 13" key="1">
    <citation type="journal article" date="2014" name="J. Bacteriol.">
        <title>Role of an Archaeal PitA Transporter in the Copper and Arsenic Resistance of Metallosphaera sedula, an Extreme Thermoacidophile.</title>
        <authorList>
            <person name="McCarthy S."/>
            <person name="Ai C."/>
            <person name="Wheaton G."/>
            <person name="Tevatia R."/>
            <person name="Eckrich V."/>
            <person name="Kelly R."/>
            <person name="Blum P."/>
        </authorList>
    </citation>
    <scope>NUCLEOTIDE SEQUENCE [LARGE SCALE GENOMIC DNA]</scope>
    <source>
        <strain evidence="7 13">CuR1</strain>
    </source>
</reference>
<evidence type="ECO:0000313" key="17">
    <source>
        <dbReference type="Proteomes" id="UP000062475"/>
    </source>
</evidence>
<comment type="function">
    <text evidence="6">Forms part of the polypeptide exit tunnel.</text>
</comment>
<evidence type="ECO:0000313" key="9">
    <source>
        <dbReference type="EMBL" id="AKV75516.1"/>
    </source>
</evidence>
<dbReference type="AlphaFoldDB" id="A0A088E1U4"/>
<evidence type="ECO:0000256" key="3">
    <source>
        <dbReference type="ARBA" id="ARBA00022884"/>
    </source>
</evidence>
<evidence type="ECO:0000256" key="1">
    <source>
        <dbReference type="ARBA" id="ARBA00010528"/>
    </source>
</evidence>
<dbReference type="EMBL" id="CP012172">
    <property type="protein sequence ID" value="AKV73272.1"/>
    <property type="molecule type" value="Genomic_DNA"/>
</dbReference>
<dbReference type="EMBL" id="CP012176">
    <property type="protein sequence ID" value="AKV82252.1"/>
    <property type="molecule type" value="Genomic_DNA"/>
</dbReference>
<dbReference type="Proteomes" id="UP000061362">
    <property type="component" value="Chromosome"/>
</dbReference>
<dbReference type="NCBIfam" id="TIGR03672">
    <property type="entry name" value="rpl4p_arch"/>
    <property type="match status" value="1"/>
</dbReference>
<comment type="function">
    <text evidence="6">One of the primary rRNA binding proteins, this protein initially binds near the 5'-end of the 23S rRNA. It is important during the early stages of 50S assembly. It makes multiple contacts with different domains of the 23S rRNA in the assembled 50S subunit and ribosome.</text>
</comment>
<evidence type="ECO:0000313" key="13">
    <source>
        <dbReference type="Proteomes" id="UP000029084"/>
    </source>
</evidence>
<dbReference type="GO" id="GO:0019843">
    <property type="term" value="F:rRNA binding"/>
    <property type="evidence" value="ECO:0007669"/>
    <property type="project" value="UniProtKB-UniRule"/>
</dbReference>
<name>A0A088E1U4_9CREN</name>
<evidence type="ECO:0000256" key="5">
    <source>
        <dbReference type="ARBA" id="ARBA00023274"/>
    </source>
</evidence>
<dbReference type="Proteomes" id="UP000062475">
    <property type="component" value="Chromosome"/>
</dbReference>
<dbReference type="EMBL" id="CP012174">
    <property type="protein sequence ID" value="AKV77762.1"/>
    <property type="molecule type" value="Genomic_DNA"/>
</dbReference>
<dbReference type="Proteomes" id="UP000056255">
    <property type="component" value="Chromosome"/>
</dbReference>
<dbReference type="HAMAP" id="MF_01328_A">
    <property type="entry name" value="Ribosomal_uL4_A"/>
    <property type="match status" value="1"/>
</dbReference>
<dbReference type="OrthoDB" id="10737at2157"/>
<dbReference type="EMBL" id="CP012173">
    <property type="protein sequence ID" value="AKV75516.1"/>
    <property type="molecule type" value="Genomic_DNA"/>
</dbReference>
<keyword evidence="4 6" id="KW-0689">Ribosomal protein</keyword>
<proteinExistence type="inferred from homology"/>
<dbReference type="Gene3D" id="3.40.1370.10">
    <property type="match status" value="1"/>
</dbReference>
<dbReference type="PATRIC" id="fig|43687.5.peg.94"/>
<evidence type="ECO:0000313" key="15">
    <source>
        <dbReference type="Proteomes" id="UP000061362"/>
    </source>
</evidence>
<gene>
    <name evidence="8" type="primary">rpl4lp</name>
    <name evidence="6" type="synonym">rpl4</name>
    <name evidence="7" type="ORF">HA72_0092</name>
    <name evidence="8" type="ORF">MsedA_0097</name>
    <name evidence="9" type="ORF">MsedB_0097</name>
    <name evidence="10" type="ORF">MsedC_0096</name>
    <name evidence="11" type="ORF">MsedD_0097</name>
    <name evidence="12" type="ORF">MsedE_0097</name>
</gene>
<comment type="subunit">
    <text evidence="6">Part of the 50S ribosomal subunit.</text>
</comment>
<reference evidence="15 16" key="2">
    <citation type="journal article" date="2015" name="Genome Announc.">
        <title>Complete Genome Sequences of Evolved Arsenate-Resistant Metallosphaera sedula Strains.</title>
        <authorList>
            <person name="Ai C."/>
            <person name="McCarthy S."/>
            <person name="Schackwitz W."/>
            <person name="Martin J."/>
            <person name="Lipzen A."/>
            <person name="Blum P."/>
        </authorList>
    </citation>
    <scope>NUCLEOTIDE SEQUENCE [LARGE SCALE GENOMIC DNA]</scope>
    <source>
        <strain evidence="10 16">ARS120-1</strain>
        <strain evidence="11 15">ARS120-2</strain>
        <strain evidence="8 18">ARS50-1</strain>
        <strain evidence="9 17">ARS50-2</strain>
    </source>
</reference>
<evidence type="ECO:0000313" key="18">
    <source>
        <dbReference type="Proteomes" id="UP000068832"/>
    </source>
</evidence>
<evidence type="ECO:0000313" key="11">
    <source>
        <dbReference type="EMBL" id="AKV80007.1"/>
    </source>
</evidence>
<dbReference type="InterPro" id="IPR002136">
    <property type="entry name" value="Ribosomal_uL4"/>
</dbReference>
<dbReference type="SUPFAM" id="SSF52166">
    <property type="entry name" value="Ribosomal protein L4"/>
    <property type="match status" value="1"/>
</dbReference>
<evidence type="ECO:0000313" key="10">
    <source>
        <dbReference type="EMBL" id="AKV77762.1"/>
    </source>
</evidence>
<dbReference type="Proteomes" id="UP000029084">
    <property type="component" value="Chromosome"/>
</dbReference>
<dbReference type="Pfam" id="PF00573">
    <property type="entry name" value="Ribosomal_L4"/>
    <property type="match status" value="1"/>
</dbReference>
<dbReference type="InterPro" id="IPR023574">
    <property type="entry name" value="Ribosomal_uL4_dom_sf"/>
</dbReference>
<reference evidence="12 14" key="3">
    <citation type="submission" date="2015-07" db="EMBL/GenBank/DDBJ databases">
        <title>Physiological, transcriptional responses and genome re-sequencing of acid resistant extremely thermoacidophilic Metallosphaera sedula SARC-M1.</title>
        <authorList>
            <person name="Ai C."/>
            <person name="McCarthy S."/>
            <person name="Eckrich V."/>
            <person name="Rudrappa D."/>
            <person name="Qiu G."/>
            <person name="Blum P."/>
        </authorList>
    </citation>
    <scope>NUCLEOTIDE SEQUENCE [LARGE SCALE GENOMIC DNA]</scope>
    <source>
        <strain evidence="12 14">SARC-M1</strain>
    </source>
</reference>
<dbReference type="PANTHER" id="PTHR19431">
    <property type="entry name" value="60S RIBOSOMAL PROTEIN L4"/>
    <property type="match status" value="1"/>
</dbReference>
<dbReference type="GeneID" id="91754528"/>
<evidence type="ECO:0000313" key="8">
    <source>
        <dbReference type="EMBL" id="AKV73272.1"/>
    </source>
</evidence>
<evidence type="ECO:0000313" key="7">
    <source>
        <dbReference type="EMBL" id="AIM26256.1"/>
    </source>
</evidence>
<keyword evidence="5 6" id="KW-0687">Ribonucleoprotein</keyword>
<dbReference type="RefSeq" id="WP_011921238.1">
    <property type="nucleotide sequence ID" value="NZ_AP019770.1"/>
</dbReference>
<dbReference type="InterPro" id="IPR045240">
    <property type="entry name" value="Ribosomal_uL4_euk/arch"/>
</dbReference>
<dbReference type="GO" id="GO:0005840">
    <property type="term" value="C:ribosome"/>
    <property type="evidence" value="ECO:0007669"/>
    <property type="project" value="UniProtKB-KW"/>
</dbReference>
<sequence>MYTTLLEKSTKVLDLSGNKVKDVQLPLIFSYPVRKDLIRRAFHSSFTQGLQPKGRDPMAGKRTTAKSFGINLGLARVPRIRGAGEGALAPNTAGGRLAFPPSPRERVKEDINEKEKRLAVISALASTTIKEIVTNRGHRFTGDLPLVVVDDLGGIKKTAELEEILIKLGLEQELKRASYKRIRAGKGKMRGRKYKRTVGPLLVVHDPKLPIVEAALNLPGVDVVSAKDVSVIHLAPGGHAGRLVIYTESALKVLQDRFKGLIK</sequence>
<protein>
    <recommendedName>
        <fullName evidence="6">Large ribosomal subunit protein uL4</fullName>
    </recommendedName>
</protein>
<comment type="similarity">
    <text evidence="1 6">Belongs to the universal ribosomal protein uL4 family.</text>
</comment>
<dbReference type="GO" id="GO:0006412">
    <property type="term" value="P:translation"/>
    <property type="evidence" value="ECO:0007669"/>
    <property type="project" value="UniProtKB-UniRule"/>
</dbReference>
<evidence type="ECO:0000256" key="6">
    <source>
        <dbReference type="HAMAP-Rule" id="MF_01328"/>
    </source>
</evidence>
<keyword evidence="2 6" id="KW-0699">rRNA-binding</keyword>
<evidence type="ECO:0000313" key="16">
    <source>
        <dbReference type="Proteomes" id="UP000062398"/>
    </source>
</evidence>
<evidence type="ECO:0000256" key="2">
    <source>
        <dbReference type="ARBA" id="ARBA00022730"/>
    </source>
</evidence>
<dbReference type="EMBL" id="CP008822">
    <property type="protein sequence ID" value="AIM26256.1"/>
    <property type="molecule type" value="Genomic_DNA"/>
</dbReference>
<dbReference type="Proteomes" id="UP000062398">
    <property type="component" value="Chromosome"/>
</dbReference>
<accession>A0A088E1U4</accession>
<dbReference type="OMA" id="ALYGTWR"/>
<dbReference type="GO" id="GO:0003735">
    <property type="term" value="F:structural constituent of ribosome"/>
    <property type="evidence" value="ECO:0007669"/>
    <property type="project" value="InterPro"/>
</dbReference>
<dbReference type="InterPro" id="IPR019970">
    <property type="entry name" value="Ribosomall_uL4-arc"/>
</dbReference>